<dbReference type="SUPFAM" id="SSF54236">
    <property type="entry name" value="Ubiquitin-like"/>
    <property type="match status" value="1"/>
</dbReference>
<organism evidence="2 3">
    <name type="scientific">Polarella glacialis</name>
    <name type="common">Dinoflagellate</name>
    <dbReference type="NCBI Taxonomy" id="89957"/>
    <lineage>
        <taxon>Eukaryota</taxon>
        <taxon>Sar</taxon>
        <taxon>Alveolata</taxon>
        <taxon>Dinophyceae</taxon>
        <taxon>Suessiales</taxon>
        <taxon>Suessiaceae</taxon>
        <taxon>Polarella</taxon>
    </lineage>
</organism>
<protein>
    <recommendedName>
        <fullName evidence="1">Ubiquitin-like domain-containing protein</fullName>
    </recommendedName>
</protein>
<dbReference type="InterPro" id="IPR029071">
    <property type="entry name" value="Ubiquitin-like_domsf"/>
</dbReference>
<dbReference type="EMBL" id="CAJNNV010032141">
    <property type="protein sequence ID" value="CAE8639090.1"/>
    <property type="molecule type" value="Genomic_DNA"/>
</dbReference>
<feature type="domain" description="Ubiquitin-like" evidence="1">
    <location>
        <begin position="17"/>
        <end position="91"/>
    </location>
</feature>
<proteinExistence type="predicted"/>
<accession>A0A813HLG8</accession>
<keyword evidence="3" id="KW-1185">Reference proteome</keyword>
<evidence type="ECO:0000313" key="3">
    <source>
        <dbReference type="Proteomes" id="UP000654075"/>
    </source>
</evidence>
<evidence type="ECO:0000259" key="1">
    <source>
        <dbReference type="PROSITE" id="PS50053"/>
    </source>
</evidence>
<name>A0A813HLG8_POLGL</name>
<dbReference type="Gene3D" id="3.10.20.90">
    <property type="entry name" value="Phosphatidylinositol 3-kinase Catalytic Subunit, Chain A, domain 1"/>
    <property type="match status" value="1"/>
</dbReference>
<dbReference type="Proteomes" id="UP000654075">
    <property type="component" value="Unassembled WGS sequence"/>
</dbReference>
<evidence type="ECO:0000313" key="2">
    <source>
        <dbReference type="EMBL" id="CAE8639090.1"/>
    </source>
</evidence>
<comment type="caution">
    <text evidence="2">The sequence shown here is derived from an EMBL/GenBank/DDBJ whole genome shotgun (WGS) entry which is preliminary data.</text>
</comment>
<dbReference type="AlphaFoldDB" id="A0A813HLG8"/>
<gene>
    <name evidence="2" type="ORF">PGLA1383_LOCUS54150</name>
</gene>
<sequence length="161" mass="17079">MAAIFADDAEVVDDKLLMLEISSLSGMGSALSISSSASLADLQSEIARKVGVPTSCQELLLGTRNLLSSAGGPKESIAGAGLRHGDVVTLLRLVALQPFPQGGCFELLLTSARWERFKGRCSNAFTVLFKIKVTLKKDKCAWKSGGRMTMTLACSTAKLAR</sequence>
<dbReference type="PROSITE" id="PS50053">
    <property type="entry name" value="UBIQUITIN_2"/>
    <property type="match status" value="1"/>
</dbReference>
<dbReference type="InterPro" id="IPR000626">
    <property type="entry name" value="Ubiquitin-like_dom"/>
</dbReference>
<reference evidence="2" key="1">
    <citation type="submission" date="2021-02" db="EMBL/GenBank/DDBJ databases">
        <authorList>
            <person name="Dougan E. K."/>
            <person name="Rhodes N."/>
            <person name="Thang M."/>
            <person name="Chan C."/>
        </authorList>
    </citation>
    <scope>NUCLEOTIDE SEQUENCE</scope>
</reference>